<dbReference type="PANTHER" id="PTHR33788:SF1">
    <property type="entry name" value="ZINC-BINDING PROTEIN"/>
    <property type="match status" value="1"/>
</dbReference>
<proteinExistence type="predicted"/>
<evidence type="ECO:0000259" key="1">
    <source>
        <dbReference type="Pfam" id="PF12907"/>
    </source>
</evidence>
<dbReference type="InterPro" id="IPR039438">
    <property type="entry name" value="At2g23090-like_Znf"/>
</dbReference>
<gene>
    <name evidence="2" type="ORF">VP01_456g5</name>
</gene>
<protein>
    <recommendedName>
        <fullName evidence="1">At2g23090-like zinc-binding domain-containing protein</fullName>
    </recommendedName>
</protein>
<dbReference type="Gene3D" id="4.10.1050.10">
    <property type="entry name" value="At2g23090-like"/>
    <property type="match status" value="1"/>
</dbReference>
<evidence type="ECO:0000313" key="3">
    <source>
        <dbReference type="Proteomes" id="UP000037035"/>
    </source>
</evidence>
<dbReference type="VEuPathDB" id="FungiDB:VP01_456g5"/>
<keyword evidence="3" id="KW-1185">Reference proteome</keyword>
<dbReference type="InterPro" id="IPR039713">
    <property type="entry name" value="At2g23090-like"/>
</dbReference>
<accession>A0A0L6UNQ6</accession>
<comment type="caution">
    <text evidence="2">The sequence shown here is derived from an EMBL/GenBank/DDBJ whole genome shotgun (WGS) entry which is preliminary data.</text>
</comment>
<dbReference type="PANTHER" id="PTHR33788">
    <property type="entry name" value="OS07G0114300 PROTEIN"/>
    <property type="match status" value="1"/>
</dbReference>
<dbReference type="Pfam" id="PF12907">
    <property type="entry name" value="zf-met2"/>
    <property type="match status" value="1"/>
</dbReference>
<sequence>MAARAGGPGSPLWRSDPLDRSLASLEDLDSNSAHSDITALTLRPKPRILISFSDDQAMGGGNLAQITTGDVEDTWLNKKLIYRRSFQGAKAAQKRERNAKTAGTTAKSQLKVVRRSLTLSFPVSSCVTFEAINNEAAKNIQCKVCFQTFLQTSREPALKEHAENRHSKALLDCFPMWKP</sequence>
<dbReference type="OrthoDB" id="370932at2759"/>
<dbReference type="SUPFAM" id="SSF118359">
    <property type="entry name" value="Expressed protein At2g23090/F21P24.15"/>
    <property type="match status" value="1"/>
</dbReference>
<dbReference type="Proteomes" id="UP000037035">
    <property type="component" value="Unassembled WGS sequence"/>
</dbReference>
<dbReference type="InterPro" id="IPR026939">
    <property type="entry name" value="ZNF706/At2g23090_sf"/>
</dbReference>
<name>A0A0L6UNQ6_9BASI</name>
<evidence type="ECO:0000313" key="2">
    <source>
        <dbReference type="EMBL" id="KNZ50169.1"/>
    </source>
</evidence>
<organism evidence="2 3">
    <name type="scientific">Puccinia sorghi</name>
    <dbReference type="NCBI Taxonomy" id="27349"/>
    <lineage>
        <taxon>Eukaryota</taxon>
        <taxon>Fungi</taxon>
        <taxon>Dikarya</taxon>
        <taxon>Basidiomycota</taxon>
        <taxon>Pucciniomycotina</taxon>
        <taxon>Pucciniomycetes</taxon>
        <taxon>Pucciniales</taxon>
        <taxon>Pucciniaceae</taxon>
        <taxon>Puccinia</taxon>
    </lineage>
</organism>
<dbReference type="AlphaFoldDB" id="A0A0L6UNQ6"/>
<reference evidence="2 3" key="1">
    <citation type="submission" date="2015-08" db="EMBL/GenBank/DDBJ databases">
        <title>Next Generation Sequencing and Analysis of the Genome of Puccinia sorghi L Schw, the Causal Agent of Maize Common Rust.</title>
        <authorList>
            <person name="Rochi L."/>
            <person name="Burguener G."/>
            <person name="Darino M."/>
            <person name="Turjanski A."/>
            <person name="Kreff E."/>
            <person name="Dieguez M.J."/>
            <person name="Sacco F."/>
        </authorList>
    </citation>
    <scope>NUCLEOTIDE SEQUENCE [LARGE SCALE GENOMIC DNA]</scope>
    <source>
        <strain evidence="2 3">RO10H11247</strain>
    </source>
</reference>
<dbReference type="EMBL" id="LAVV01009690">
    <property type="protein sequence ID" value="KNZ50169.1"/>
    <property type="molecule type" value="Genomic_DNA"/>
</dbReference>
<feature type="domain" description="At2g23090-like zinc-binding" evidence="1">
    <location>
        <begin position="141"/>
        <end position="177"/>
    </location>
</feature>